<reference evidence="2 3" key="1">
    <citation type="submission" date="2023-07" db="EMBL/GenBank/DDBJ databases">
        <title>Genomic Encyclopedia of Type Strains, Phase IV (KMG-IV): sequencing the most valuable type-strain genomes for metagenomic binning, comparative biology and taxonomic classification.</title>
        <authorList>
            <person name="Goeker M."/>
        </authorList>
    </citation>
    <scope>NUCLEOTIDE SEQUENCE [LARGE SCALE GENOMIC DNA]</scope>
    <source>
        <strain evidence="2 3">DSM 9768</strain>
    </source>
</reference>
<dbReference type="EMBL" id="JAUSUG010000035">
    <property type="protein sequence ID" value="MDQ0257852.1"/>
    <property type="molecule type" value="Genomic_DNA"/>
</dbReference>
<sequence length="768" mass="89800">MKLVIRNSSGFSQGLSNKSQTVRISSLFNYLELTLGEEKLYEVSINDTLFAFEKNEDGNYIIPCYMSRENHTTLQLTIDHKTIRIVLKFAEELFVGESLIDSLADFHRSVSEWLQDEQKSMEQLIEAIRVGDIHLLQMINPLTGLDDESILEDVYKVLPFALDICTKPRQHLRMEEEVMDVELVKRVTPSSLQHLASHSEHWRSRTFSGLIPSRLKAEIYEDEINIYENIFFKMVIEAILNYVVKKHEQVKKAISQKDTLHDWEFYAGEINDYHKLEMLRSLLPEYDSESEEGVRKQFKELESMISSIEKQLSSVISTPFFQGLDATKRLELPIQPTNIINMDNRYNELFKVWNKLLMLNNKTQEDLTGASIVKVDEYYKAYVQVLSIYSLHLLGYEFHEASYLELDSDKTVNFNATFSNDYAVVNVQNHRTENDDIISFKMEESLSFELNVPKSFPVSLKDYEEDKTFKEIWREQKQILVFRKKPSSSLIRKLEQVIKNYTEEQKNISTKEKVQLNKLDLEWRKTLSEKLTIIPENRTFDLNLHILFSYLGKSEKNLQTYTDQILNSVQSTSPSQPGSDIFLLPVNMDDFSKVENAGLLQRLINFGEAFTERDAEKYGDYRRGILPVSQTDLRSIQRLSKLFNLFIYRQLLHWGTNFNECPNCKSKNISKLDEHSWQCRDVNCHLVWGTTRCSTGCHEFFEWMKPTINLKLAKQQSTNTKGYHLDKLLLNEMLFDRSVITAFDYQVDKQNELSYYPRCPKCGKSSFN</sequence>
<evidence type="ECO:0000313" key="3">
    <source>
        <dbReference type="Proteomes" id="UP001230005"/>
    </source>
</evidence>
<dbReference type="Proteomes" id="UP001230005">
    <property type="component" value="Unassembled WGS sequence"/>
</dbReference>
<evidence type="ECO:0000259" key="1">
    <source>
        <dbReference type="Pfam" id="PF09823"/>
    </source>
</evidence>
<dbReference type="Pfam" id="PF09823">
    <property type="entry name" value="DUF2357"/>
    <property type="match status" value="1"/>
</dbReference>
<evidence type="ECO:0000313" key="2">
    <source>
        <dbReference type="EMBL" id="MDQ0257852.1"/>
    </source>
</evidence>
<protein>
    <recommendedName>
        <fullName evidence="1">DUF2357 domain-containing protein</fullName>
    </recommendedName>
</protein>
<comment type="caution">
    <text evidence="2">The sequence shown here is derived from an EMBL/GenBank/DDBJ whole genome shotgun (WGS) entry which is preliminary data.</text>
</comment>
<proteinExistence type="predicted"/>
<feature type="domain" description="DUF2357" evidence="1">
    <location>
        <begin position="150"/>
        <end position="262"/>
    </location>
</feature>
<name>A0ABU0A2Y8_9BACI</name>
<keyword evidence="3" id="KW-1185">Reference proteome</keyword>
<dbReference type="RefSeq" id="WP_307332237.1">
    <property type="nucleotide sequence ID" value="NZ_JAUSUG010000035.1"/>
</dbReference>
<gene>
    <name evidence="2" type="ORF">J2S74_005315</name>
</gene>
<organism evidence="2 3">
    <name type="scientific">Evansella vedderi</name>
    <dbReference type="NCBI Taxonomy" id="38282"/>
    <lineage>
        <taxon>Bacteria</taxon>
        <taxon>Bacillati</taxon>
        <taxon>Bacillota</taxon>
        <taxon>Bacilli</taxon>
        <taxon>Bacillales</taxon>
        <taxon>Bacillaceae</taxon>
        <taxon>Evansella</taxon>
    </lineage>
</organism>
<dbReference type="InterPro" id="IPR018633">
    <property type="entry name" value="DUF2357"/>
</dbReference>
<accession>A0ABU0A2Y8</accession>